<dbReference type="AlphaFoldDB" id="A0AAQ3S312"/>
<keyword evidence="3" id="KW-1185">Reference proteome</keyword>
<sequence length="259" mass="28458">MAQNLIGNVKGLGFLHRLHHPSSSSSPFTVNCKLGFQPRVVALSNSATGRNLYLNPQHLFLREDFEDGMRMVANRSSRSDVLGYNIGSITCGGGKTECASGNRSSDSVAFNPSSSSPWYPSVSQRGSLDSISGRNGAVPDGDKVGEDRNDEGVIEENKVVVGVFGDDNEVEERDEVRGRVGRRGEVHLDNVEVGDREFGMVNSRNPKSISLVRLLRAMPPWSLRFANLYEVGEPFRHESFAPTLRVTTQPFPPLQNEKP</sequence>
<evidence type="ECO:0000313" key="2">
    <source>
        <dbReference type="EMBL" id="WVZ13849.1"/>
    </source>
</evidence>
<feature type="compositionally biased region" description="Low complexity" evidence="1">
    <location>
        <begin position="112"/>
        <end position="123"/>
    </location>
</feature>
<feature type="compositionally biased region" description="Polar residues" evidence="1">
    <location>
        <begin position="124"/>
        <end position="133"/>
    </location>
</feature>
<evidence type="ECO:0000313" key="3">
    <source>
        <dbReference type="Proteomes" id="UP001374535"/>
    </source>
</evidence>
<proteinExistence type="predicted"/>
<evidence type="ECO:0000256" key="1">
    <source>
        <dbReference type="SAM" id="MobiDB-lite"/>
    </source>
</evidence>
<feature type="compositionally biased region" description="Polar residues" evidence="1">
    <location>
        <begin position="99"/>
        <end position="111"/>
    </location>
</feature>
<reference evidence="2 3" key="1">
    <citation type="journal article" date="2023" name="Life. Sci Alliance">
        <title>Evolutionary insights into 3D genome organization and epigenetic landscape of Vigna mungo.</title>
        <authorList>
            <person name="Junaid A."/>
            <person name="Singh B."/>
            <person name="Bhatia S."/>
        </authorList>
    </citation>
    <scope>NUCLEOTIDE SEQUENCE [LARGE SCALE GENOMIC DNA]</scope>
    <source>
        <strain evidence="2">Urdbean</strain>
    </source>
</reference>
<accession>A0AAQ3S312</accession>
<feature type="compositionally biased region" description="Basic and acidic residues" evidence="1">
    <location>
        <begin position="140"/>
        <end position="151"/>
    </location>
</feature>
<dbReference type="EMBL" id="CP144697">
    <property type="protein sequence ID" value="WVZ13849.1"/>
    <property type="molecule type" value="Genomic_DNA"/>
</dbReference>
<protein>
    <submittedName>
        <fullName evidence="2">Uncharacterized protein</fullName>
    </submittedName>
</protein>
<name>A0AAQ3S312_VIGMU</name>
<dbReference type="Proteomes" id="UP001374535">
    <property type="component" value="Chromosome 4"/>
</dbReference>
<gene>
    <name evidence="2" type="ORF">V8G54_011415</name>
</gene>
<organism evidence="2 3">
    <name type="scientific">Vigna mungo</name>
    <name type="common">Black gram</name>
    <name type="synonym">Phaseolus mungo</name>
    <dbReference type="NCBI Taxonomy" id="3915"/>
    <lineage>
        <taxon>Eukaryota</taxon>
        <taxon>Viridiplantae</taxon>
        <taxon>Streptophyta</taxon>
        <taxon>Embryophyta</taxon>
        <taxon>Tracheophyta</taxon>
        <taxon>Spermatophyta</taxon>
        <taxon>Magnoliopsida</taxon>
        <taxon>eudicotyledons</taxon>
        <taxon>Gunneridae</taxon>
        <taxon>Pentapetalae</taxon>
        <taxon>rosids</taxon>
        <taxon>fabids</taxon>
        <taxon>Fabales</taxon>
        <taxon>Fabaceae</taxon>
        <taxon>Papilionoideae</taxon>
        <taxon>50 kb inversion clade</taxon>
        <taxon>NPAAA clade</taxon>
        <taxon>indigoferoid/millettioid clade</taxon>
        <taxon>Phaseoleae</taxon>
        <taxon>Vigna</taxon>
    </lineage>
</organism>
<feature type="region of interest" description="Disordered" evidence="1">
    <location>
        <begin position="97"/>
        <end position="151"/>
    </location>
</feature>